<gene>
    <name evidence="4" type="ORF">C6P46_004065</name>
</gene>
<name>A0A9P6W3A5_RHOMI</name>
<dbReference type="Pfam" id="PF04664">
    <property type="entry name" value="OGFr_N"/>
    <property type="match status" value="1"/>
</dbReference>
<dbReference type="GO" id="GO:0016020">
    <property type="term" value="C:membrane"/>
    <property type="evidence" value="ECO:0007669"/>
    <property type="project" value="InterPro"/>
</dbReference>
<feature type="region of interest" description="Disordered" evidence="2">
    <location>
        <begin position="332"/>
        <end position="414"/>
    </location>
</feature>
<comment type="similarity">
    <text evidence="1">Belongs to the opioid growth factor receptor family.</text>
</comment>
<evidence type="ECO:0000259" key="3">
    <source>
        <dbReference type="Pfam" id="PF04664"/>
    </source>
</evidence>
<feature type="compositionally biased region" description="Acidic residues" evidence="2">
    <location>
        <begin position="363"/>
        <end position="374"/>
    </location>
</feature>
<dbReference type="PANTHER" id="PTHR14015:SF2">
    <property type="entry name" value="OPIOID GROWTH FACTOR RECEPTOR (OGFR) CONSERVED DOMAIN-CONTAINING PROTEIN"/>
    <property type="match status" value="1"/>
</dbReference>
<feature type="compositionally biased region" description="Basic and acidic residues" evidence="2">
    <location>
        <begin position="345"/>
        <end position="362"/>
    </location>
</feature>
<dbReference type="GO" id="GO:0140625">
    <property type="term" value="F:opioid growth factor receptor activity"/>
    <property type="evidence" value="ECO:0007669"/>
    <property type="project" value="InterPro"/>
</dbReference>
<dbReference type="EMBL" id="PUHQ01000036">
    <property type="protein sequence ID" value="KAG0661294.1"/>
    <property type="molecule type" value="Genomic_DNA"/>
</dbReference>
<comment type="caution">
    <text evidence="4">The sequence shown here is derived from an EMBL/GenBank/DDBJ whole genome shotgun (WGS) entry which is preliminary data.</text>
</comment>
<organism evidence="4 5">
    <name type="scientific">Rhodotorula mucilaginosa</name>
    <name type="common">Yeast</name>
    <name type="synonym">Rhodotorula rubra</name>
    <dbReference type="NCBI Taxonomy" id="5537"/>
    <lineage>
        <taxon>Eukaryota</taxon>
        <taxon>Fungi</taxon>
        <taxon>Dikarya</taxon>
        <taxon>Basidiomycota</taxon>
        <taxon>Pucciniomycotina</taxon>
        <taxon>Microbotryomycetes</taxon>
        <taxon>Sporidiobolales</taxon>
        <taxon>Sporidiobolaceae</taxon>
        <taxon>Rhodotorula</taxon>
    </lineage>
</organism>
<evidence type="ECO:0000313" key="5">
    <source>
        <dbReference type="Proteomes" id="UP000777482"/>
    </source>
</evidence>
<sequence length="414" mass="47747">MTRQPISTKKQQVLAEIRRREIPLSLPRDILDFLLHYPFLDPADDPSLNANLKFYQNRQAARPRRANCEELQDELRGNWEQLEWRHDFVQWFFPIREQGVNWDAQPLQPHEVEGIKADPQAMARLLESYRIMLAFYGLRLVNETTGELALEDTVSAPSPASYLRRFHNLESNPHNFLRITRILKCLGEFGLTRYPPSFLLFILTLQSSSSASDLHGPHLNKTSLLRSFDNYWRWCIRDDNDRQFVVQKTDEVRDGMSWTTDEYRQWIEARAAADCEATRTTLAEGEEESDEAELIVTPVGEEEATTSPTEQKEPVQEQAQDVRVAPDIEGLVAPLATNDNADSVEENKVEERKVEEKKVEEKNVEEEKDVEEQNAEEKVVAEDNAKEKVVQKEEVKEEDKVADKGVEEKNAATP</sequence>
<dbReference type="Proteomes" id="UP000777482">
    <property type="component" value="Unassembled WGS sequence"/>
</dbReference>
<dbReference type="AlphaFoldDB" id="A0A9P6W3A5"/>
<protein>
    <recommendedName>
        <fullName evidence="3">Opioid growth factor receptor (OGFr) conserved domain-containing protein</fullName>
    </recommendedName>
</protein>
<evidence type="ECO:0000313" key="4">
    <source>
        <dbReference type="EMBL" id="KAG0661294.1"/>
    </source>
</evidence>
<keyword evidence="5" id="KW-1185">Reference proteome</keyword>
<evidence type="ECO:0000256" key="2">
    <source>
        <dbReference type="SAM" id="MobiDB-lite"/>
    </source>
</evidence>
<accession>A0A9P6W3A5</accession>
<dbReference type="InterPro" id="IPR039574">
    <property type="entry name" value="OGFr"/>
</dbReference>
<evidence type="ECO:0000256" key="1">
    <source>
        <dbReference type="ARBA" id="ARBA00010365"/>
    </source>
</evidence>
<feature type="domain" description="Opioid growth factor receptor (OGFr) conserved" evidence="3">
    <location>
        <begin position="49"/>
        <end position="247"/>
    </location>
</feature>
<feature type="compositionally biased region" description="Basic and acidic residues" evidence="2">
    <location>
        <begin position="375"/>
        <end position="414"/>
    </location>
</feature>
<proteinExistence type="inferred from homology"/>
<dbReference type="PANTHER" id="PTHR14015">
    <property type="entry name" value="OPIOID GROWTH FACTOR RECEPTOR OGFR ZETA-TYPE OPIOID RECEPTOR"/>
    <property type="match status" value="1"/>
</dbReference>
<dbReference type="InterPro" id="IPR006757">
    <property type="entry name" value="OGF_rcpt"/>
</dbReference>
<dbReference type="OrthoDB" id="9030204at2759"/>
<reference evidence="4 5" key="1">
    <citation type="submission" date="2020-11" db="EMBL/GenBank/DDBJ databases">
        <title>Kefir isolates.</title>
        <authorList>
            <person name="Marcisauskas S."/>
            <person name="Kim Y."/>
            <person name="Blasche S."/>
        </authorList>
    </citation>
    <scope>NUCLEOTIDE SEQUENCE [LARGE SCALE GENOMIC DNA]</scope>
    <source>
        <strain evidence="4 5">KR</strain>
    </source>
</reference>